<feature type="compositionally biased region" description="Polar residues" evidence="1">
    <location>
        <begin position="41"/>
        <end position="50"/>
    </location>
</feature>
<feature type="non-terminal residue" evidence="2">
    <location>
        <position position="153"/>
    </location>
</feature>
<evidence type="ECO:0000313" key="2">
    <source>
        <dbReference type="EMBL" id="WVZ58934.1"/>
    </source>
</evidence>
<feature type="compositionally biased region" description="Basic and acidic residues" evidence="1">
    <location>
        <begin position="103"/>
        <end position="114"/>
    </location>
</feature>
<organism evidence="2 3">
    <name type="scientific">Paspalum notatum var. saurae</name>
    <dbReference type="NCBI Taxonomy" id="547442"/>
    <lineage>
        <taxon>Eukaryota</taxon>
        <taxon>Viridiplantae</taxon>
        <taxon>Streptophyta</taxon>
        <taxon>Embryophyta</taxon>
        <taxon>Tracheophyta</taxon>
        <taxon>Spermatophyta</taxon>
        <taxon>Magnoliopsida</taxon>
        <taxon>Liliopsida</taxon>
        <taxon>Poales</taxon>
        <taxon>Poaceae</taxon>
        <taxon>PACMAD clade</taxon>
        <taxon>Panicoideae</taxon>
        <taxon>Andropogonodae</taxon>
        <taxon>Paspaleae</taxon>
        <taxon>Paspalinae</taxon>
        <taxon>Paspalum</taxon>
    </lineage>
</organism>
<sequence length="153" mass="16275">VSGALTRCLRGRLPARSDVRRRLPDPDAARPPPLTDLTRGGASSTLTRATASLAGSDARRRLLGPDAARPPPRPPPRPDRTRSGAFSVPSHGGASLAASPARSDARRRLPDLDTARPSPCRIRHAAAPPRPRRGAARRLPVQLPVLDPARSIK</sequence>
<proteinExistence type="predicted"/>
<gene>
    <name evidence="2" type="ORF">U9M48_009150</name>
</gene>
<dbReference type="AlphaFoldDB" id="A0AAQ3SQC9"/>
<evidence type="ECO:0000313" key="3">
    <source>
        <dbReference type="Proteomes" id="UP001341281"/>
    </source>
</evidence>
<feature type="compositionally biased region" description="Basic and acidic residues" evidence="1">
    <location>
        <begin position="15"/>
        <end position="28"/>
    </location>
</feature>
<name>A0AAQ3SQC9_PASNO</name>
<protein>
    <submittedName>
        <fullName evidence="2">Uncharacterized protein</fullName>
    </submittedName>
</protein>
<accession>A0AAQ3SQC9</accession>
<keyword evidence="3" id="KW-1185">Reference proteome</keyword>
<evidence type="ECO:0000256" key="1">
    <source>
        <dbReference type="SAM" id="MobiDB-lite"/>
    </source>
</evidence>
<dbReference type="EMBL" id="CP144746">
    <property type="protein sequence ID" value="WVZ58934.1"/>
    <property type="molecule type" value="Genomic_DNA"/>
</dbReference>
<feature type="region of interest" description="Disordered" evidence="1">
    <location>
        <begin position="1"/>
        <end position="153"/>
    </location>
</feature>
<reference evidence="2 3" key="1">
    <citation type="submission" date="2024-02" db="EMBL/GenBank/DDBJ databases">
        <title>High-quality chromosome-scale genome assembly of Pensacola bahiagrass (Paspalum notatum Flugge var. saurae).</title>
        <authorList>
            <person name="Vega J.M."/>
            <person name="Podio M."/>
            <person name="Orjuela J."/>
            <person name="Siena L.A."/>
            <person name="Pessino S.C."/>
            <person name="Combes M.C."/>
            <person name="Mariac C."/>
            <person name="Albertini E."/>
            <person name="Pupilli F."/>
            <person name="Ortiz J.P.A."/>
            <person name="Leblanc O."/>
        </authorList>
    </citation>
    <scope>NUCLEOTIDE SEQUENCE [LARGE SCALE GENOMIC DNA]</scope>
    <source>
        <strain evidence="2">R1</strain>
        <tissue evidence="2">Leaf</tissue>
    </source>
</reference>
<dbReference type="Proteomes" id="UP001341281">
    <property type="component" value="Chromosome 02"/>
</dbReference>